<name>A0A895XKL0_9ACTN</name>
<dbReference type="Proteomes" id="UP000662939">
    <property type="component" value="Chromosome"/>
</dbReference>
<reference evidence="3" key="1">
    <citation type="submission" date="2021-02" db="EMBL/GenBank/DDBJ databases">
        <title>Natronoglycomyces albus gen. nov., sp. nov, a haloalkaliphilic actinobacterium from a soda solonchak soil.</title>
        <authorList>
            <person name="Sorokin D.Y."/>
            <person name="Khijniak T.V."/>
            <person name="Zakharycheva A.P."/>
            <person name="Boueva O.V."/>
            <person name="Ariskina E.V."/>
            <person name="Hahnke R.L."/>
            <person name="Bunk B."/>
            <person name="Sproer C."/>
            <person name="Schumann P."/>
            <person name="Evtushenko L.I."/>
            <person name="Kublanov I.V."/>
        </authorList>
    </citation>
    <scope>NUCLEOTIDE SEQUENCE</scope>
    <source>
        <strain evidence="3">DSM 106290</strain>
    </source>
</reference>
<organism evidence="3 4">
    <name type="scientific">Natronoglycomyces albus</name>
    <dbReference type="NCBI Taxonomy" id="2811108"/>
    <lineage>
        <taxon>Bacteria</taxon>
        <taxon>Bacillati</taxon>
        <taxon>Actinomycetota</taxon>
        <taxon>Actinomycetes</taxon>
        <taxon>Glycomycetales</taxon>
        <taxon>Glycomycetaceae</taxon>
        <taxon>Natronoglycomyces</taxon>
    </lineage>
</organism>
<dbReference type="AlphaFoldDB" id="A0A895XKL0"/>
<accession>A0A895XKL0</accession>
<keyword evidence="2" id="KW-0472">Membrane</keyword>
<feature type="transmembrane region" description="Helical" evidence="2">
    <location>
        <begin position="6"/>
        <end position="27"/>
    </location>
</feature>
<evidence type="ECO:0000256" key="1">
    <source>
        <dbReference type="SAM" id="MobiDB-lite"/>
    </source>
</evidence>
<keyword evidence="4" id="KW-1185">Reference proteome</keyword>
<protein>
    <submittedName>
        <fullName evidence="3">Uncharacterized protein</fullName>
    </submittedName>
</protein>
<dbReference type="RefSeq" id="WP_213172280.1">
    <property type="nucleotide sequence ID" value="NZ_CP070496.1"/>
</dbReference>
<proteinExistence type="predicted"/>
<evidence type="ECO:0000256" key="2">
    <source>
        <dbReference type="SAM" id="Phobius"/>
    </source>
</evidence>
<dbReference type="KEGG" id="nav:JQS30_05015"/>
<keyword evidence="2" id="KW-0812">Transmembrane</keyword>
<evidence type="ECO:0000313" key="4">
    <source>
        <dbReference type="Proteomes" id="UP000662939"/>
    </source>
</evidence>
<gene>
    <name evidence="3" type="ORF">JQS30_05015</name>
</gene>
<sequence length="98" mass="10482">MTALQEALILIGVPVGVTVVVYALIYMRSPRKQQSYRPGRPYNYPPVWFVARPEGVSIAAAAELTSATEPPQLESAGSVEKSSRDVSPSPKGGAHGSW</sequence>
<dbReference type="EMBL" id="CP070496">
    <property type="protein sequence ID" value="QSB06271.1"/>
    <property type="molecule type" value="Genomic_DNA"/>
</dbReference>
<evidence type="ECO:0000313" key="3">
    <source>
        <dbReference type="EMBL" id="QSB06271.1"/>
    </source>
</evidence>
<keyword evidence="2" id="KW-1133">Transmembrane helix</keyword>
<feature type="region of interest" description="Disordered" evidence="1">
    <location>
        <begin position="67"/>
        <end position="98"/>
    </location>
</feature>